<organism evidence="1 2">
    <name type="scientific">Durusdinium trenchii</name>
    <dbReference type="NCBI Taxonomy" id="1381693"/>
    <lineage>
        <taxon>Eukaryota</taxon>
        <taxon>Sar</taxon>
        <taxon>Alveolata</taxon>
        <taxon>Dinophyceae</taxon>
        <taxon>Suessiales</taxon>
        <taxon>Symbiodiniaceae</taxon>
        <taxon>Durusdinium</taxon>
    </lineage>
</organism>
<dbReference type="Proteomes" id="UP001642464">
    <property type="component" value="Unassembled WGS sequence"/>
</dbReference>
<name>A0ABP0QL16_9DINO</name>
<proteinExistence type="predicted"/>
<sequence>MFIVFGNVFASTSRRESMFSEEVPGFIPCAPRKMCLADKLQLSKLAQKVRQAKDRASRSAKPGIHFYGVKLVHISWPDADDLLSNALEFDNEVEGPWPLGRRAALQIRWISDHIQFRILPYELAHADMMGIGPIPPITKTPQVLTVDASNKPAECFMFMIFWVCLLFVFNKSLQRHGVLWDHGIEVDITDDPMSDCPTLPACVAKPL</sequence>
<evidence type="ECO:0000313" key="2">
    <source>
        <dbReference type="Proteomes" id="UP001642464"/>
    </source>
</evidence>
<gene>
    <name evidence="1" type="ORF">SCF082_LOCUS41980</name>
</gene>
<accession>A0ABP0QL16</accession>
<evidence type="ECO:0000313" key="1">
    <source>
        <dbReference type="EMBL" id="CAK9088906.1"/>
    </source>
</evidence>
<protein>
    <submittedName>
        <fullName evidence="1">Uncharacterized protein</fullName>
    </submittedName>
</protein>
<reference evidence="1 2" key="1">
    <citation type="submission" date="2024-02" db="EMBL/GenBank/DDBJ databases">
        <authorList>
            <person name="Chen Y."/>
            <person name="Shah S."/>
            <person name="Dougan E. K."/>
            <person name="Thang M."/>
            <person name="Chan C."/>
        </authorList>
    </citation>
    <scope>NUCLEOTIDE SEQUENCE [LARGE SCALE GENOMIC DNA]</scope>
</reference>
<dbReference type="EMBL" id="CAXAMM010039789">
    <property type="protein sequence ID" value="CAK9088906.1"/>
    <property type="molecule type" value="Genomic_DNA"/>
</dbReference>
<keyword evidence="2" id="KW-1185">Reference proteome</keyword>
<comment type="caution">
    <text evidence="1">The sequence shown here is derived from an EMBL/GenBank/DDBJ whole genome shotgun (WGS) entry which is preliminary data.</text>
</comment>